<name>A0ACB8S8D6_9AGAM</name>
<organism evidence="1 2">
    <name type="scientific">Auriscalpium vulgare</name>
    <dbReference type="NCBI Taxonomy" id="40419"/>
    <lineage>
        <taxon>Eukaryota</taxon>
        <taxon>Fungi</taxon>
        <taxon>Dikarya</taxon>
        <taxon>Basidiomycota</taxon>
        <taxon>Agaricomycotina</taxon>
        <taxon>Agaricomycetes</taxon>
        <taxon>Russulales</taxon>
        <taxon>Auriscalpiaceae</taxon>
        <taxon>Auriscalpium</taxon>
    </lineage>
</organism>
<evidence type="ECO:0000313" key="1">
    <source>
        <dbReference type="EMBL" id="KAI0052869.1"/>
    </source>
</evidence>
<protein>
    <submittedName>
        <fullName evidence="1">Uncharacterized protein</fullName>
    </submittedName>
</protein>
<reference evidence="1" key="1">
    <citation type="submission" date="2021-02" db="EMBL/GenBank/DDBJ databases">
        <authorList>
            <consortium name="DOE Joint Genome Institute"/>
            <person name="Ahrendt S."/>
            <person name="Looney B.P."/>
            <person name="Miyauchi S."/>
            <person name="Morin E."/>
            <person name="Drula E."/>
            <person name="Courty P.E."/>
            <person name="Chicoki N."/>
            <person name="Fauchery L."/>
            <person name="Kohler A."/>
            <person name="Kuo A."/>
            <person name="Labutti K."/>
            <person name="Pangilinan J."/>
            <person name="Lipzen A."/>
            <person name="Riley R."/>
            <person name="Andreopoulos W."/>
            <person name="He G."/>
            <person name="Johnson J."/>
            <person name="Barry K.W."/>
            <person name="Grigoriev I.V."/>
            <person name="Nagy L."/>
            <person name="Hibbett D."/>
            <person name="Henrissat B."/>
            <person name="Matheny P.B."/>
            <person name="Labbe J."/>
            <person name="Martin F."/>
        </authorList>
    </citation>
    <scope>NUCLEOTIDE SEQUENCE</scope>
    <source>
        <strain evidence="1">FP105234-sp</strain>
    </source>
</reference>
<comment type="caution">
    <text evidence="1">The sequence shown here is derived from an EMBL/GenBank/DDBJ whole genome shotgun (WGS) entry which is preliminary data.</text>
</comment>
<keyword evidence="2" id="KW-1185">Reference proteome</keyword>
<sequence>MSAAENVPKAVLYYDPKSVCEEKGYGADELDLKIVDLSVGENFSSAFLRLNPKGTVPTMVVPMQNTLSADTESRYKAVTDVEAIITLLDRSRSAISRTHTTSDAPAPALSPATIALSAVAKSIITLLHSSPAAPELLFYLNARDSAELQRVAPTIASFLKGRLDGLERFIAENEINEVRVSERTKGFWMEKKKSTEDLLTALKDASKAEAELDAAGKAARDEYFANTKAAWEVGLSVVLTKLSQQLVGPFALGEQISVVDVHLAAWLAWLVELSGGSTQDSGAVAIAKLEEHVGGGFALPKDTVAPGARATGSEAATPTQAATAPAAKLAVIWDTVKERPSWQKILGTRA</sequence>
<evidence type="ECO:0000313" key="2">
    <source>
        <dbReference type="Proteomes" id="UP000814033"/>
    </source>
</evidence>
<dbReference type="Proteomes" id="UP000814033">
    <property type="component" value="Unassembled WGS sequence"/>
</dbReference>
<accession>A0ACB8S8D6</accession>
<reference evidence="1" key="2">
    <citation type="journal article" date="2022" name="New Phytol.">
        <title>Evolutionary transition to the ectomycorrhizal habit in the genomes of a hyperdiverse lineage of mushroom-forming fungi.</title>
        <authorList>
            <person name="Looney B."/>
            <person name="Miyauchi S."/>
            <person name="Morin E."/>
            <person name="Drula E."/>
            <person name="Courty P.E."/>
            <person name="Kohler A."/>
            <person name="Kuo A."/>
            <person name="LaButti K."/>
            <person name="Pangilinan J."/>
            <person name="Lipzen A."/>
            <person name="Riley R."/>
            <person name="Andreopoulos W."/>
            <person name="He G."/>
            <person name="Johnson J."/>
            <person name="Nolan M."/>
            <person name="Tritt A."/>
            <person name="Barry K.W."/>
            <person name="Grigoriev I.V."/>
            <person name="Nagy L.G."/>
            <person name="Hibbett D."/>
            <person name="Henrissat B."/>
            <person name="Matheny P.B."/>
            <person name="Labbe J."/>
            <person name="Martin F.M."/>
        </authorList>
    </citation>
    <scope>NUCLEOTIDE SEQUENCE</scope>
    <source>
        <strain evidence="1">FP105234-sp</strain>
    </source>
</reference>
<gene>
    <name evidence="1" type="ORF">FA95DRAFT_1482636</name>
</gene>
<proteinExistence type="predicted"/>
<dbReference type="EMBL" id="MU275843">
    <property type="protein sequence ID" value="KAI0052869.1"/>
    <property type="molecule type" value="Genomic_DNA"/>
</dbReference>